<keyword evidence="3" id="KW-0521">NADP</keyword>
<dbReference type="PROSITE" id="PS51383">
    <property type="entry name" value="YJEF_C_3"/>
    <property type="match status" value="1"/>
</dbReference>
<dbReference type="AlphaFoldDB" id="A0A9W8TQX1"/>
<comment type="catalytic activity">
    <reaction evidence="6">
        <text>(6S)-NADPHX + ATP = ADP + phosphate + NADPH + H(+)</text>
        <dbReference type="Rhea" id="RHEA:32231"/>
        <dbReference type="ChEBI" id="CHEBI:15378"/>
        <dbReference type="ChEBI" id="CHEBI:30616"/>
        <dbReference type="ChEBI" id="CHEBI:43474"/>
        <dbReference type="ChEBI" id="CHEBI:57783"/>
        <dbReference type="ChEBI" id="CHEBI:64076"/>
        <dbReference type="ChEBI" id="CHEBI:456216"/>
        <dbReference type="EC" id="4.2.1.93"/>
    </reaction>
</comment>
<dbReference type="Gene3D" id="3.40.1190.20">
    <property type="match status" value="1"/>
</dbReference>
<dbReference type="PANTHER" id="PTHR12592">
    <property type="entry name" value="ATP-DEPENDENT (S)-NAD(P)H-HYDRATE DEHYDRATASE FAMILY MEMBER"/>
    <property type="match status" value="1"/>
</dbReference>
<protein>
    <recommendedName>
        <fullName evidence="7">YjeF C-terminal domain-containing protein</fullName>
    </recommendedName>
</protein>
<name>A0A9W8TQX1_9PEZI</name>
<evidence type="ECO:0000256" key="5">
    <source>
        <dbReference type="ARBA" id="ARBA00023239"/>
    </source>
</evidence>
<feature type="domain" description="YjeF C-terminal" evidence="7">
    <location>
        <begin position="8"/>
        <end position="79"/>
    </location>
</feature>
<dbReference type="VEuPathDB" id="FungiDB:F4678DRAFT_298248"/>
<keyword evidence="4" id="KW-0520">NAD</keyword>
<comment type="caution">
    <text evidence="8">The sequence shown here is derived from an EMBL/GenBank/DDBJ whole genome shotgun (WGS) entry which is preliminary data.</text>
</comment>
<dbReference type="SUPFAM" id="SSF53613">
    <property type="entry name" value="Ribokinase-like"/>
    <property type="match status" value="1"/>
</dbReference>
<evidence type="ECO:0000313" key="9">
    <source>
        <dbReference type="Proteomes" id="UP001148614"/>
    </source>
</evidence>
<keyword evidence="1" id="KW-0547">Nucleotide-binding</keyword>
<sequence length="79" mass="8519">MSSTTKEVLNKVRQMVPPMLEKFHKGQLGRVGVLGGSEDYTGAPYFSGMASARLGCDMVSEHEHASSSSLSSPQFRLSV</sequence>
<dbReference type="GO" id="GO:0005524">
    <property type="term" value="F:ATP binding"/>
    <property type="evidence" value="ECO:0007669"/>
    <property type="project" value="UniProtKB-KW"/>
</dbReference>
<keyword evidence="2" id="KW-0067">ATP-binding</keyword>
<dbReference type="Pfam" id="PF01256">
    <property type="entry name" value="Carb_kinase"/>
    <property type="match status" value="1"/>
</dbReference>
<dbReference type="InterPro" id="IPR029056">
    <property type="entry name" value="Ribokinase-like"/>
</dbReference>
<proteinExistence type="predicted"/>
<evidence type="ECO:0000313" key="8">
    <source>
        <dbReference type="EMBL" id="KAJ3577931.1"/>
    </source>
</evidence>
<accession>A0A9W8TQX1</accession>
<dbReference type="InterPro" id="IPR000631">
    <property type="entry name" value="CARKD"/>
</dbReference>
<evidence type="ECO:0000259" key="7">
    <source>
        <dbReference type="PROSITE" id="PS51383"/>
    </source>
</evidence>
<gene>
    <name evidence="8" type="ORF">NPX13_g2633</name>
</gene>
<organism evidence="8 9">
    <name type="scientific">Xylaria arbuscula</name>
    <dbReference type="NCBI Taxonomy" id="114810"/>
    <lineage>
        <taxon>Eukaryota</taxon>
        <taxon>Fungi</taxon>
        <taxon>Dikarya</taxon>
        <taxon>Ascomycota</taxon>
        <taxon>Pezizomycotina</taxon>
        <taxon>Sordariomycetes</taxon>
        <taxon>Xylariomycetidae</taxon>
        <taxon>Xylariales</taxon>
        <taxon>Xylariaceae</taxon>
        <taxon>Xylaria</taxon>
    </lineage>
</organism>
<keyword evidence="9" id="KW-1185">Reference proteome</keyword>
<evidence type="ECO:0000256" key="6">
    <source>
        <dbReference type="ARBA" id="ARBA00047472"/>
    </source>
</evidence>
<evidence type="ECO:0000256" key="1">
    <source>
        <dbReference type="ARBA" id="ARBA00022741"/>
    </source>
</evidence>
<dbReference type="GO" id="GO:0047453">
    <property type="term" value="F:ATP-dependent NAD(P)H-hydrate dehydratase activity"/>
    <property type="evidence" value="ECO:0007669"/>
    <property type="project" value="UniProtKB-EC"/>
</dbReference>
<dbReference type="PANTHER" id="PTHR12592:SF0">
    <property type="entry name" value="ATP-DEPENDENT (S)-NAD(P)H-HYDRATE DEHYDRATASE"/>
    <property type="match status" value="1"/>
</dbReference>
<evidence type="ECO:0000256" key="4">
    <source>
        <dbReference type="ARBA" id="ARBA00023027"/>
    </source>
</evidence>
<dbReference type="EMBL" id="JANPWZ010000286">
    <property type="protein sequence ID" value="KAJ3577931.1"/>
    <property type="molecule type" value="Genomic_DNA"/>
</dbReference>
<dbReference type="GO" id="GO:0110051">
    <property type="term" value="P:metabolite repair"/>
    <property type="evidence" value="ECO:0007669"/>
    <property type="project" value="TreeGrafter"/>
</dbReference>
<evidence type="ECO:0000256" key="2">
    <source>
        <dbReference type="ARBA" id="ARBA00022840"/>
    </source>
</evidence>
<dbReference type="Proteomes" id="UP001148614">
    <property type="component" value="Unassembled WGS sequence"/>
</dbReference>
<reference evidence="8" key="1">
    <citation type="submission" date="2022-07" db="EMBL/GenBank/DDBJ databases">
        <title>Genome Sequence of Xylaria arbuscula.</title>
        <authorList>
            <person name="Buettner E."/>
        </authorList>
    </citation>
    <scope>NUCLEOTIDE SEQUENCE</scope>
    <source>
        <strain evidence="8">VT107</strain>
    </source>
</reference>
<keyword evidence="5" id="KW-0456">Lyase</keyword>
<evidence type="ECO:0000256" key="3">
    <source>
        <dbReference type="ARBA" id="ARBA00022857"/>
    </source>
</evidence>